<dbReference type="AlphaFoldDB" id="A0A4D7JJD8"/>
<name>A0A4D7JJD8_9BACT</name>
<dbReference type="Proteomes" id="UP000298616">
    <property type="component" value="Chromosome"/>
</dbReference>
<dbReference type="PANTHER" id="PTHR36842">
    <property type="entry name" value="PROTEIN TOLB HOMOLOG"/>
    <property type="match status" value="1"/>
</dbReference>
<organism evidence="2 3">
    <name type="scientific">Mangrovivirga cuniculi</name>
    <dbReference type="NCBI Taxonomy" id="2715131"/>
    <lineage>
        <taxon>Bacteria</taxon>
        <taxon>Pseudomonadati</taxon>
        <taxon>Bacteroidota</taxon>
        <taxon>Cytophagia</taxon>
        <taxon>Cytophagales</taxon>
        <taxon>Mangrovivirgaceae</taxon>
        <taxon>Mangrovivirga</taxon>
    </lineage>
</organism>
<sequence length="285" mass="32367">MVKYFILFVSIFSLYSTKINEEKILFSSGRNGNSDIFIMDANGKNQIALTQNQEEDWAPTWIDKNNISFLRQKGDSIVRVKLNLRNGKESTLSHPVDCNLTDKNTLYSSNKTHELYSCKDDIFILNPENGKSINITINLKGKALYPGWSSDGNKVLFTSNHSGTNEIYLYDLNSKDIIQLTDSDSNNERGDLSPDGKLLIYSSDYFEKGNQDILIKNLDTGEIKHISNSPGMELIARFSSDGNDIFYGSNKDGNWEIYSYNLNSETHTRLTNNKEFDGDPRVLKH</sequence>
<evidence type="ECO:0000256" key="1">
    <source>
        <dbReference type="ARBA" id="ARBA00009820"/>
    </source>
</evidence>
<comment type="similarity">
    <text evidence="1">Belongs to the TolB family.</text>
</comment>
<gene>
    <name evidence="2" type="ORF">DCC35_13635</name>
</gene>
<protein>
    <recommendedName>
        <fullName evidence="4">DUF5050 domain-containing protein</fullName>
    </recommendedName>
</protein>
<dbReference type="SUPFAM" id="SSF82171">
    <property type="entry name" value="DPP6 N-terminal domain-like"/>
    <property type="match status" value="1"/>
</dbReference>
<dbReference type="OrthoDB" id="9815657at2"/>
<proteinExistence type="inferred from homology"/>
<reference evidence="2 3" key="1">
    <citation type="submission" date="2018-04" db="EMBL/GenBank/DDBJ databases">
        <title>Complete genome uncultured novel isolate.</title>
        <authorList>
            <person name="Merlino G."/>
        </authorList>
    </citation>
    <scope>NUCLEOTIDE SEQUENCE [LARGE SCALE GENOMIC DNA]</scope>
    <source>
        <strain evidence="3">R1DC9</strain>
    </source>
</reference>
<accession>A0A4D7JJD8</accession>
<evidence type="ECO:0000313" key="2">
    <source>
        <dbReference type="EMBL" id="QCK15711.1"/>
    </source>
</evidence>
<dbReference type="RefSeq" id="WP_137091308.1">
    <property type="nucleotide sequence ID" value="NZ_CP028923.1"/>
</dbReference>
<dbReference type="PANTHER" id="PTHR36842:SF1">
    <property type="entry name" value="PROTEIN TOLB"/>
    <property type="match status" value="1"/>
</dbReference>
<evidence type="ECO:0000313" key="3">
    <source>
        <dbReference type="Proteomes" id="UP000298616"/>
    </source>
</evidence>
<dbReference type="InterPro" id="IPR011659">
    <property type="entry name" value="WD40"/>
</dbReference>
<dbReference type="KEGG" id="fpf:DCC35_13635"/>
<dbReference type="Pfam" id="PF07676">
    <property type="entry name" value="PD40"/>
    <property type="match status" value="3"/>
</dbReference>
<dbReference type="EMBL" id="CP028923">
    <property type="protein sequence ID" value="QCK15711.1"/>
    <property type="molecule type" value="Genomic_DNA"/>
</dbReference>
<evidence type="ECO:0008006" key="4">
    <source>
        <dbReference type="Google" id="ProtNLM"/>
    </source>
</evidence>
<keyword evidence="3" id="KW-1185">Reference proteome</keyword>
<dbReference type="InterPro" id="IPR011042">
    <property type="entry name" value="6-blade_b-propeller_TolB-like"/>
</dbReference>
<dbReference type="Gene3D" id="2.120.10.30">
    <property type="entry name" value="TolB, C-terminal domain"/>
    <property type="match status" value="3"/>
</dbReference>